<dbReference type="RefSeq" id="WP_368496154.1">
    <property type="nucleotide sequence ID" value="NZ_CP162511.1"/>
</dbReference>
<dbReference type="InterPro" id="IPR036366">
    <property type="entry name" value="PGBDSf"/>
</dbReference>
<dbReference type="AlphaFoldDB" id="A0AB39BCE8"/>
<sequence>MSDDGAGVTDRHERTRLPWSRARRFVAVVSVVAVAALGTGLALGSLVVSPADREAQNAAPPAGPITVPLEERVVQSTVTTRADVTHADAVGLSPDLSGLAGAAVTTGRVPEVGAQLDAGSVALEIAGRPLLVLPGELPAYRTLRAGMSGPDVAQLKTALTSLGIDSGGSDDVYDSSTASAVRELYRRSGYTAPADPDAEREARAARSAQRAAQAALDDARAALHTAGVAPGGAALLELDNAVREAQRELDVAVAGGAPEVDIARLSDALALATARRSEGAAAPDTAAQQAAVDAAARQLDDATAEAARAEQQALTPLPSSEVAFLTSLPRRVDSVSAARGKAASGEVMTVSGAELVLSGTVGESDAPLIASGARATFTAPDGSEHGATVRSVTEDTGTDKPSGGGTAAEGTAATGRRYRVVLVPDALDDATVQAVRDRNVRVSIPVQSTDGAVLAAPIAALTSGAGGESRLELAEEGGTRLVTVTTGLSAGGYVEIRSDDPAVVAGSRVVVGR</sequence>
<evidence type="ECO:0000256" key="2">
    <source>
        <dbReference type="SAM" id="Phobius"/>
    </source>
</evidence>
<feature type="domain" description="Peptidoglycan binding-like" evidence="3">
    <location>
        <begin position="148"/>
        <end position="184"/>
    </location>
</feature>
<dbReference type="InterPro" id="IPR002477">
    <property type="entry name" value="Peptidoglycan-bd-like"/>
</dbReference>
<name>A0AB39BCE8_9MICO</name>
<dbReference type="Gene3D" id="2.40.420.20">
    <property type="match status" value="1"/>
</dbReference>
<keyword evidence="2" id="KW-1133">Transmembrane helix</keyword>
<dbReference type="Pfam" id="PF01471">
    <property type="entry name" value="PG_binding_1"/>
    <property type="match status" value="1"/>
</dbReference>
<organism evidence="4">
    <name type="scientific">Herbiconiux sp. A18JL235</name>
    <dbReference type="NCBI Taxonomy" id="3152363"/>
    <lineage>
        <taxon>Bacteria</taxon>
        <taxon>Bacillati</taxon>
        <taxon>Actinomycetota</taxon>
        <taxon>Actinomycetes</taxon>
        <taxon>Micrococcales</taxon>
        <taxon>Microbacteriaceae</taxon>
        <taxon>Herbiconiux</taxon>
    </lineage>
</organism>
<accession>A0AB39BCE8</accession>
<evidence type="ECO:0000259" key="3">
    <source>
        <dbReference type="Pfam" id="PF01471"/>
    </source>
</evidence>
<protein>
    <submittedName>
        <fullName evidence="4">Peptidoglycan-binding protein</fullName>
    </submittedName>
</protein>
<keyword evidence="2" id="KW-0472">Membrane</keyword>
<dbReference type="EMBL" id="CP162511">
    <property type="protein sequence ID" value="XDI03737.1"/>
    <property type="molecule type" value="Genomic_DNA"/>
</dbReference>
<evidence type="ECO:0000313" key="4">
    <source>
        <dbReference type="EMBL" id="XDI03737.1"/>
    </source>
</evidence>
<dbReference type="SUPFAM" id="SSF47090">
    <property type="entry name" value="PGBD-like"/>
    <property type="match status" value="1"/>
</dbReference>
<feature type="transmembrane region" description="Helical" evidence="2">
    <location>
        <begin position="25"/>
        <end position="48"/>
    </location>
</feature>
<feature type="region of interest" description="Disordered" evidence="1">
    <location>
        <begin position="379"/>
        <end position="411"/>
    </location>
</feature>
<dbReference type="InterPro" id="IPR036365">
    <property type="entry name" value="PGBD-like_sf"/>
</dbReference>
<gene>
    <name evidence="4" type="ORF">ABFY20_10270</name>
</gene>
<evidence type="ECO:0000256" key="1">
    <source>
        <dbReference type="SAM" id="MobiDB-lite"/>
    </source>
</evidence>
<proteinExistence type="predicted"/>
<keyword evidence="2" id="KW-0812">Transmembrane</keyword>
<dbReference type="Gene3D" id="1.10.101.10">
    <property type="entry name" value="PGBD-like superfamily/PGBD"/>
    <property type="match status" value="1"/>
</dbReference>
<reference evidence="4" key="1">
    <citation type="submission" date="2024-05" db="EMBL/GenBank/DDBJ databases">
        <title>Herbiconiux sp. A18JL235.</title>
        <authorList>
            <person name="Zhang G."/>
        </authorList>
    </citation>
    <scope>NUCLEOTIDE SEQUENCE</scope>
    <source>
        <strain evidence="4">A18JL235</strain>
    </source>
</reference>